<accession>A0ACB0ZSE7</accession>
<reference evidence="1" key="1">
    <citation type="submission" date="2023-11" db="EMBL/GenBank/DDBJ databases">
        <authorList>
            <person name="Poullet M."/>
        </authorList>
    </citation>
    <scope>NUCLEOTIDE SEQUENCE</scope>
    <source>
        <strain evidence="1">E1834</strain>
    </source>
</reference>
<evidence type="ECO:0000313" key="1">
    <source>
        <dbReference type="EMBL" id="CAK5082065.1"/>
    </source>
</evidence>
<keyword evidence="2" id="KW-1185">Reference proteome</keyword>
<dbReference type="EMBL" id="CAVMJV010000046">
    <property type="protein sequence ID" value="CAK5082065.1"/>
    <property type="molecule type" value="Genomic_DNA"/>
</dbReference>
<proteinExistence type="predicted"/>
<name>A0ACB0ZSE7_MELEN</name>
<organism evidence="1 2">
    <name type="scientific">Meloidogyne enterolobii</name>
    <name type="common">Root-knot nematode worm</name>
    <name type="synonym">Meloidogyne mayaguensis</name>
    <dbReference type="NCBI Taxonomy" id="390850"/>
    <lineage>
        <taxon>Eukaryota</taxon>
        <taxon>Metazoa</taxon>
        <taxon>Ecdysozoa</taxon>
        <taxon>Nematoda</taxon>
        <taxon>Chromadorea</taxon>
        <taxon>Rhabditida</taxon>
        <taxon>Tylenchina</taxon>
        <taxon>Tylenchomorpha</taxon>
        <taxon>Tylenchoidea</taxon>
        <taxon>Meloidogynidae</taxon>
        <taxon>Meloidogyninae</taxon>
        <taxon>Meloidogyne</taxon>
    </lineage>
</organism>
<sequence>MKSFFFQSIKRESINTKQSSQLLESEQKLREEITQLRSQLQEQKSTFCGHEKQMSQLQAKLAELHELLNRYKEIEEPPYLPPVNIPPPEYPDKKSKSSPLRDTFVNKNVTKACNII</sequence>
<comment type="caution">
    <text evidence="1">The sequence shown here is derived from an EMBL/GenBank/DDBJ whole genome shotgun (WGS) entry which is preliminary data.</text>
</comment>
<dbReference type="Proteomes" id="UP001497535">
    <property type="component" value="Unassembled WGS sequence"/>
</dbReference>
<evidence type="ECO:0000313" key="2">
    <source>
        <dbReference type="Proteomes" id="UP001497535"/>
    </source>
</evidence>
<protein>
    <submittedName>
        <fullName evidence="1">Uncharacterized protein</fullName>
    </submittedName>
</protein>
<gene>
    <name evidence="1" type="ORF">MENTE1834_LOCUS29319</name>
</gene>